<evidence type="ECO:0000256" key="3">
    <source>
        <dbReference type="ARBA" id="ARBA00022837"/>
    </source>
</evidence>
<evidence type="ECO:0000256" key="1">
    <source>
        <dbReference type="ARBA" id="ARBA00022723"/>
    </source>
</evidence>
<feature type="region of interest" description="Disordered" evidence="4">
    <location>
        <begin position="254"/>
        <end position="305"/>
    </location>
</feature>
<feature type="compositionally biased region" description="Basic and acidic residues" evidence="4">
    <location>
        <begin position="293"/>
        <end position="305"/>
    </location>
</feature>
<dbReference type="CDD" id="cd15898">
    <property type="entry name" value="EFh_PI-PLC"/>
    <property type="match status" value="1"/>
</dbReference>
<dbReference type="InterPro" id="IPR057461">
    <property type="entry name" value="CAYP2_PH"/>
</dbReference>
<dbReference type="Proteomes" id="UP001159405">
    <property type="component" value="Unassembled WGS sequence"/>
</dbReference>
<dbReference type="Pfam" id="PF13499">
    <property type="entry name" value="EF-hand_7"/>
    <property type="match status" value="1"/>
</dbReference>
<organism evidence="6 7">
    <name type="scientific">Porites lobata</name>
    <dbReference type="NCBI Taxonomy" id="104759"/>
    <lineage>
        <taxon>Eukaryota</taxon>
        <taxon>Metazoa</taxon>
        <taxon>Cnidaria</taxon>
        <taxon>Anthozoa</taxon>
        <taxon>Hexacorallia</taxon>
        <taxon>Scleractinia</taxon>
        <taxon>Fungiina</taxon>
        <taxon>Poritidae</taxon>
        <taxon>Porites</taxon>
    </lineage>
</organism>
<evidence type="ECO:0000256" key="4">
    <source>
        <dbReference type="SAM" id="MobiDB-lite"/>
    </source>
</evidence>
<reference evidence="6 7" key="1">
    <citation type="submission" date="2022-05" db="EMBL/GenBank/DDBJ databases">
        <authorList>
            <consortium name="Genoscope - CEA"/>
            <person name="William W."/>
        </authorList>
    </citation>
    <scope>NUCLEOTIDE SEQUENCE [LARGE SCALE GENOMIC DNA]</scope>
</reference>
<feature type="region of interest" description="Disordered" evidence="4">
    <location>
        <begin position="1"/>
        <end position="97"/>
    </location>
</feature>
<feature type="domain" description="EF-hand" evidence="5">
    <location>
        <begin position="531"/>
        <end position="566"/>
    </location>
</feature>
<dbReference type="InterPro" id="IPR018247">
    <property type="entry name" value="EF_Hand_1_Ca_BS"/>
</dbReference>
<gene>
    <name evidence="6" type="ORF">PLOB_00024803</name>
</gene>
<feature type="compositionally biased region" description="Basic residues" evidence="4">
    <location>
        <begin position="21"/>
        <end position="32"/>
    </location>
</feature>
<name>A0ABN8MRT3_9CNID</name>
<dbReference type="InterPro" id="IPR051581">
    <property type="entry name" value="Ca-bind"/>
</dbReference>
<dbReference type="PROSITE" id="PS50222">
    <property type="entry name" value="EF_HAND_2"/>
    <property type="match status" value="3"/>
</dbReference>
<dbReference type="InterPro" id="IPR011992">
    <property type="entry name" value="EF-hand-dom_pair"/>
</dbReference>
<evidence type="ECO:0000259" key="5">
    <source>
        <dbReference type="PROSITE" id="PS50222"/>
    </source>
</evidence>
<dbReference type="Pfam" id="PF25348">
    <property type="entry name" value="PH_CAYP2"/>
    <property type="match status" value="1"/>
</dbReference>
<dbReference type="EMBL" id="CALNXK010000003">
    <property type="protein sequence ID" value="CAH3034623.1"/>
    <property type="molecule type" value="Genomic_DNA"/>
</dbReference>
<keyword evidence="3" id="KW-0106">Calcium</keyword>
<evidence type="ECO:0000313" key="7">
    <source>
        <dbReference type="Proteomes" id="UP001159405"/>
    </source>
</evidence>
<sequence length="699" mass="78628">MSFWQSSTQADLSVTGTSSSRHQRPPSGRRGRPSSATRGGSTKSHIFGISDTPRQEEPKQNARSSFQGNTSSVHTTPEAPRPSSAHAPNNTGGHRPVNNASVITRAQLDAAKKLAKSNPNYADQPVEVQVFSRSQMGGRKAPQGVPQLNLGNLADDNNQLMQPLTAEGPHLHTPDSNSSIISWGTPLHSSRFHPSPVKPKGGGWQVQQGRAAQSHKKPDGMPDLDLERSQEDGDLKKALHARKKDVNNVNDGVEFEEYSREVDESDPSYNANNVENQYNRPWSTQPTTQREQAQLKRRQEEEVLHSEKKKDLIVETILVDQLSRAAVSDPQKNINSIPADIGPKERKKMEFYNTRSPAKGSNTENALAKRVRFGARIVTKNGRDAHRELNGFFFPVDNTITLYEFHQFGTRSQALPFIQRGCYSHVQGRRKRQPYTLMDIFVGSNLSFATASQSSLPQSVSARPVVVFRVSEVDDQARQAHLFESCQTLDDKRSIMERLDNPLSDAELQEQEVLDNVQSMVKRQLHKRAVKTMMGLGQHFRKIDQSGDGLLDQHELQSALQSYHITIPDETFNQLWDILDVNGDGFLDYGEFSRGFIGEMNELRKSLVRKVFRKLDPNKNGIISLNNMRKFYCTKKHPKVVSGEVKESEIEESFLRSFELCENKGQVTYAEFEDYYEGVSLGFASDQEFTAMMRNCWGV</sequence>
<evidence type="ECO:0000313" key="6">
    <source>
        <dbReference type="EMBL" id="CAH3034623.1"/>
    </source>
</evidence>
<feature type="compositionally biased region" description="Polar residues" evidence="4">
    <location>
        <begin position="86"/>
        <end position="97"/>
    </location>
</feature>
<evidence type="ECO:0000256" key="2">
    <source>
        <dbReference type="ARBA" id="ARBA00022737"/>
    </source>
</evidence>
<keyword evidence="7" id="KW-1185">Reference proteome</keyword>
<dbReference type="PANTHER" id="PTHR34524:SF15">
    <property type="entry name" value="EF-HAND DOMAIN-CONTAINING PROTEIN"/>
    <property type="match status" value="1"/>
</dbReference>
<protein>
    <recommendedName>
        <fullName evidence="5">EF-hand domain-containing protein</fullName>
    </recommendedName>
</protein>
<keyword evidence="1" id="KW-0479">Metal-binding</keyword>
<keyword evidence="2" id="KW-0677">Repeat</keyword>
<feature type="compositionally biased region" description="Polar residues" evidence="4">
    <location>
        <begin position="267"/>
        <end position="292"/>
    </location>
</feature>
<dbReference type="Pfam" id="PF13202">
    <property type="entry name" value="EF-hand_5"/>
    <property type="match status" value="1"/>
</dbReference>
<feature type="region of interest" description="Disordered" evidence="4">
    <location>
        <begin position="190"/>
        <end position="227"/>
    </location>
</feature>
<feature type="compositionally biased region" description="Polar residues" evidence="4">
    <location>
        <begin position="1"/>
        <end position="17"/>
    </location>
</feature>
<dbReference type="PROSITE" id="PS00018">
    <property type="entry name" value="EF_HAND_1"/>
    <property type="match status" value="2"/>
</dbReference>
<feature type="compositionally biased region" description="Basic and acidic residues" evidence="4">
    <location>
        <begin position="216"/>
        <end position="227"/>
    </location>
</feature>
<dbReference type="InterPro" id="IPR002048">
    <property type="entry name" value="EF_hand_dom"/>
</dbReference>
<accession>A0ABN8MRT3</accession>
<feature type="domain" description="EF-hand" evidence="5">
    <location>
        <begin position="603"/>
        <end position="638"/>
    </location>
</feature>
<dbReference type="PANTHER" id="PTHR34524">
    <property type="entry name" value="CALCYPHOSIN"/>
    <property type="match status" value="1"/>
</dbReference>
<dbReference type="SMART" id="SM00054">
    <property type="entry name" value="EFh"/>
    <property type="match status" value="3"/>
</dbReference>
<feature type="compositionally biased region" description="Polar residues" evidence="4">
    <location>
        <begin position="61"/>
        <end position="75"/>
    </location>
</feature>
<proteinExistence type="predicted"/>
<comment type="caution">
    <text evidence="6">The sequence shown here is derived from an EMBL/GenBank/DDBJ whole genome shotgun (WGS) entry which is preliminary data.</text>
</comment>
<dbReference type="Gene3D" id="1.10.238.10">
    <property type="entry name" value="EF-hand"/>
    <property type="match status" value="2"/>
</dbReference>
<dbReference type="SUPFAM" id="SSF47473">
    <property type="entry name" value="EF-hand"/>
    <property type="match status" value="1"/>
</dbReference>
<feature type="domain" description="EF-hand" evidence="5">
    <location>
        <begin position="567"/>
        <end position="602"/>
    </location>
</feature>